<dbReference type="AlphaFoldDB" id="A0A026WGT8"/>
<keyword evidence="2" id="KW-1185">Reference proteome</keyword>
<name>A0A026WGT8_OOCBI</name>
<evidence type="ECO:0000313" key="1">
    <source>
        <dbReference type="EMBL" id="EZA54906.1"/>
    </source>
</evidence>
<protein>
    <submittedName>
        <fullName evidence="1">Uncharacterized protein</fullName>
    </submittedName>
</protein>
<sequence length="63" mass="7247">MRILRRLQIRGTEKSSSGQAGSARRSCEDCKFAAPKTPVQDRLKNEYDCEIEECHFFVQAIKN</sequence>
<reference evidence="1 2" key="1">
    <citation type="journal article" date="2014" name="Curr. Biol.">
        <title>The genome of the clonal raider ant Cerapachys biroi.</title>
        <authorList>
            <person name="Oxley P.R."/>
            <person name="Ji L."/>
            <person name="Fetter-Pruneda I."/>
            <person name="McKenzie S.K."/>
            <person name="Li C."/>
            <person name="Hu H."/>
            <person name="Zhang G."/>
            <person name="Kronauer D.J."/>
        </authorList>
    </citation>
    <scope>NUCLEOTIDE SEQUENCE [LARGE SCALE GENOMIC DNA]</scope>
</reference>
<gene>
    <name evidence="1" type="ORF">X777_05409</name>
</gene>
<evidence type="ECO:0000313" key="2">
    <source>
        <dbReference type="Proteomes" id="UP000053097"/>
    </source>
</evidence>
<proteinExistence type="predicted"/>
<dbReference type="Proteomes" id="UP000053097">
    <property type="component" value="Unassembled WGS sequence"/>
</dbReference>
<organism evidence="1 2">
    <name type="scientific">Ooceraea biroi</name>
    <name type="common">Clonal raider ant</name>
    <name type="synonym">Cerapachys biroi</name>
    <dbReference type="NCBI Taxonomy" id="2015173"/>
    <lineage>
        <taxon>Eukaryota</taxon>
        <taxon>Metazoa</taxon>
        <taxon>Ecdysozoa</taxon>
        <taxon>Arthropoda</taxon>
        <taxon>Hexapoda</taxon>
        <taxon>Insecta</taxon>
        <taxon>Pterygota</taxon>
        <taxon>Neoptera</taxon>
        <taxon>Endopterygota</taxon>
        <taxon>Hymenoptera</taxon>
        <taxon>Apocrita</taxon>
        <taxon>Aculeata</taxon>
        <taxon>Formicoidea</taxon>
        <taxon>Formicidae</taxon>
        <taxon>Dorylinae</taxon>
        <taxon>Ooceraea</taxon>
    </lineage>
</organism>
<dbReference type="EMBL" id="KK107235">
    <property type="protein sequence ID" value="EZA54906.1"/>
    <property type="molecule type" value="Genomic_DNA"/>
</dbReference>
<accession>A0A026WGT8</accession>